<dbReference type="EMBL" id="UYYB01094439">
    <property type="protein sequence ID" value="VDM74314.1"/>
    <property type="molecule type" value="Genomic_DNA"/>
</dbReference>
<protein>
    <recommendedName>
        <fullName evidence="4">TFIIS central domain-containing protein</fullName>
    </recommendedName>
</protein>
<feature type="compositionally biased region" description="Low complexity" evidence="1">
    <location>
        <begin position="311"/>
        <end position="324"/>
    </location>
</feature>
<dbReference type="AlphaFoldDB" id="A0A3P7J8P6"/>
<evidence type="ECO:0000313" key="2">
    <source>
        <dbReference type="EMBL" id="VDM74314.1"/>
    </source>
</evidence>
<dbReference type="Proteomes" id="UP000270094">
    <property type="component" value="Unassembled WGS sequence"/>
</dbReference>
<gene>
    <name evidence="2" type="ORF">SVUK_LOCUS9312</name>
</gene>
<sequence>MTVGVKPAPRPAYQTASTIPHAVHSPGTSTITPTEETIHGQLAAASHVQLQNSNGAKLYKTLSASSEYPAPAGISPSQLHIIAGSTLLRTAVAAANYREERPSSNSGPAHTPNYANQLQTNAMQANLYSTINSMRLQQQHHAPPNAGKSPGAVALAAVQAAAAARSPMDPLRHGAYHAQVMYKNLVPQVPQTPLIPRPTVTASPHVVNRYSSQNGVKQSSSPTIVRAQTASQYVMPQVSSPSRLAATSHGSYHLQAPPVSNVIPGSPGPPAQIQQIISTPSPRPSILRKRGDGSGTPVAAKRRLPFMDETPSSPSSSSQSVVPPYNAGPTPPAFELSKESVNGTPEESPRKRMRKQQFETDATPEQIKMAINVMQPIAGGSGAWRFTGHPGFIAPGIVEKKKRGRPRTNSRPATGFSNIIKGQSICVDLFPALPLELHQRVSVFVDIDSPEEKSKPVVASAGTNLKNLQVLLESARGSAASVPPVHIDLPKSKSEVKEESRNVDDGKADSCERHDTSDEESSTPKPLQRKKNKSTDVLSKSSLSVEEQQAEDVAGFLADCLEENKKEQRIRQRIRELDPVPSGSKTFFDMVPRNRFIVSHAHPYSVQSWSSSKENDLLVNHFNTTEEFESTYEKYRKLKHLQRQEAKFSSSLQIREAAERCVEYCEKNVKNFCESLGFHPSRTNDDLAKDDLISLMENVLKERLETTEGFTSAGTSLCSSGSVLGLPLVSCGEKQSDCVSASVAASTLEGSDNLREYSENRIEFKEIEQIVDEMISFISRKDGEEEGFVERTFVRDVTGRPVKVQCGQKVTNGILSARRSRARLLQSDSFASILKNVKSFLNESQELFDNVFSTASSYSTRSWWNTVTSKRTRRKHGRVSNRKISPSLELPSSDYSPCSPHETRSHVVSEEAAAELNLISLREKLAVRLHHMNLQVSEQIRFEQQLLEIFERFYESYNPKEHWKTMLDMERDFEEGDSEAIIQQKRIERLRCVLMLPPGKLAPEKKPDFGEHCGTVINCPDEVDMNRHMLGISPFWRGPMVKSNSKGFYLTRTGKRMHDRDESYKPLDENKREYYLEDLVDYREPTRLRRDFSTMERIWSQLQNLEICFNDPVVKKEPNRGNWMSRRKLARLSDEDVVYLGSVQTDVLKMPEQKEAENHLEETKEFLNKGASTREILATAFKAIRQTTMMMIQTRFV</sequence>
<accession>A0A3P7J8P6</accession>
<proteinExistence type="predicted"/>
<feature type="compositionally biased region" description="Basic and acidic residues" evidence="1">
    <location>
        <begin position="488"/>
        <end position="516"/>
    </location>
</feature>
<name>A0A3P7J8P6_STRVU</name>
<feature type="region of interest" description="Disordered" evidence="1">
    <location>
        <begin position="481"/>
        <end position="544"/>
    </location>
</feature>
<evidence type="ECO:0008006" key="4">
    <source>
        <dbReference type="Google" id="ProtNLM"/>
    </source>
</evidence>
<keyword evidence="3" id="KW-1185">Reference proteome</keyword>
<feature type="region of interest" description="Disordered" evidence="1">
    <location>
        <begin position="256"/>
        <end position="361"/>
    </location>
</feature>
<evidence type="ECO:0000256" key="1">
    <source>
        <dbReference type="SAM" id="MobiDB-lite"/>
    </source>
</evidence>
<organism evidence="2 3">
    <name type="scientific">Strongylus vulgaris</name>
    <name type="common">Blood worm</name>
    <dbReference type="NCBI Taxonomy" id="40348"/>
    <lineage>
        <taxon>Eukaryota</taxon>
        <taxon>Metazoa</taxon>
        <taxon>Ecdysozoa</taxon>
        <taxon>Nematoda</taxon>
        <taxon>Chromadorea</taxon>
        <taxon>Rhabditida</taxon>
        <taxon>Rhabditina</taxon>
        <taxon>Rhabditomorpha</taxon>
        <taxon>Strongyloidea</taxon>
        <taxon>Strongylidae</taxon>
        <taxon>Strongylus</taxon>
    </lineage>
</organism>
<feature type="compositionally biased region" description="Polar residues" evidence="1">
    <location>
        <begin position="535"/>
        <end position="544"/>
    </location>
</feature>
<evidence type="ECO:0000313" key="3">
    <source>
        <dbReference type="Proteomes" id="UP000270094"/>
    </source>
</evidence>
<reference evidence="2 3" key="1">
    <citation type="submission" date="2018-11" db="EMBL/GenBank/DDBJ databases">
        <authorList>
            <consortium name="Pathogen Informatics"/>
        </authorList>
    </citation>
    <scope>NUCLEOTIDE SEQUENCE [LARGE SCALE GENOMIC DNA]</scope>
</reference>
<dbReference type="OrthoDB" id="5847483at2759"/>